<keyword evidence="9" id="KW-0472">Membrane</keyword>
<feature type="transmembrane region" description="Helical" evidence="9">
    <location>
        <begin position="37"/>
        <end position="58"/>
    </location>
</feature>
<dbReference type="STRING" id="188477.A0A433T6C5"/>
<keyword evidence="4" id="KW-0378">Hydrolase</keyword>
<keyword evidence="9" id="KW-1133">Transmembrane helix</keyword>
<organism evidence="11 12">
    <name type="scientific">Elysia chlorotica</name>
    <name type="common">Eastern emerald elysia</name>
    <name type="synonym">Sea slug</name>
    <dbReference type="NCBI Taxonomy" id="188477"/>
    <lineage>
        <taxon>Eukaryota</taxon>
        <taxon>Metazoa</taxon>
        <taxon>Spiralia</taxon>
        <taxon>Lophotrochozoa</taxon>
        <taxon>Mollusca</taxon>
        <taxon>Gastropoda</taxon>
        <taxon>Heterobranchia</taxon>
        <taxon>Euthyneura</taxon>
        <taxon>Panpulmonata</taxon>
        <taxon>Sacoglossa</taxon>
        <taxon>Placobranchoidea</taxon>
        <taxon>Plakobranchidae</taxon>
        <taxon>Elysia</taxon>
    </lineage>
</organism>
<dbReference type="Pfam" id="PF03174">
    <property type="entry name" value="CHB_HEX_C"/>
    <property type="match status" value="1"/>
</dbReference>
<dbReference type="EC" id="3.2.1.52" evidence="3"/>
<dbReference type="GO" id="GO:0030247">
    <property type="term" value="F:polysaccharide binding"/>
    <property type="evidence" value="ECO:0007669"/>
    <property type="project" value="InterPro"/>
</dbReference>
<sequence>MKEVDDIVSEYKRAKRRYRLVARSSISKMLKRYCSRWYGVALLALIGWTCGVVVLVFASRLDSGVDLNYKLPFISKSKHLKKLSQADLDHFASTIRLNYTVLENSYKGKKLFLAEILLTNTGRKVLPAGGWAIIFSQPYTLEPEQFPYPDGVEKREFGVRFHFFSGNVYRMTPISGFRPLAPGRVKAIRFVSEHHCVSRTDVHPNWYFTGPNLQPRIIESTRGESLDFVAPFNRSGLWKRNIIKGDKDYDWFHPFTPADRARRLKVQDLGRAPTPVIPTPVEMVSYNPRSTLTIDPSSWVIVSSPSLANEARFLSDHLGVQMTIRQPGRSYIALVEAGVQVNASPQSQTQQTQSQTRLVLEEAYDIEVNPRLSTIIIRAPSPSGAFNGVQTLLSLRSLNGTIPEVRIRDAPRYRYRGLMLDVARNFHSKERIFRYLDVMAMYKLNKLHLHLTDDEGWRLEIPGLEELTQVGSQRCHDLKEQTCLLPFLGSGPFTGPPGSGFYTVADYRDILRYAASRHIEVIPEIDMPAHSHAAIAAMEARHARLAALNFTEAARFLLSDLQDESKYLSIQSFNDGAVNPCLRSTYTFINRVLTSLVSMHRDISPLRTYNFGGDEVPKGTWQKSPVCAQLRQSGVSAEPKRYLASQIANMTSLYNLDLAAWEDGITSQGQPMRRNEFPNRNVYVYTWNNVWEWGGMKHAYEYANKGFKVVMTPATNLYLDHAYEPDPEERGLFWATRYSDTKKVFSTMPENLYLNADTYRSGLNITICQGPDVENQCPTLNKPENIEGIQGSLFGELLRTQWESDFMLLPRMLALAERAWHKAPWEAESDPRRMQQGMESDWQRFSNSLGHRELSRLDRLGFQYRLPPPGAEIVDGFIQTSVTFPGLPVEISDDAGSTWRSADGQNILFDPSKSYQLRTRAPFGERFSRVIYLTNMASAHFSALNYGIVCNMAALTVMVGCVF</sequence>
<dbReference type="InterPro" id="IPR029018">
    <property type="entry name" value="Hex-like_dom2"/>
</dbReference>
<dbReference type="InterPro" id="IPR012291">
    <property type="entry name" value="CBM2_carb-bd_dom_sf"/>
</dbReference>
<gene>
    <name evidence="11" type="ORF">EGW08_015146</name>
</gene>
<keyword evidence="5" id="KW-0326">Glycosidase</keyword>
<evidence type="ECO:0000256" key="1">
    <source>
        <dbReference type="ARBA" id="ARBA00001231"/>
    </source>
</evidence>
<dbReference type="InterPro" id="IPR015882">
    <property type="entry name" value="HEX_bac_N"/>
</dbReference>
<evidence type="ECO:0000256" key="6">
    <source>
        <dbReference type="ARBA" id="ARBA00030512"/>
    </source>
</evidence>
<feature type="active site" description="Proton donor" evidence="8">
    <location>
        <position position="615"/>
    </location>
</feature>
<dbReference type="Gene3D" id="3.20.20.80">
    <property type="entry name" value="Glycosidases"/>
    <property type="match status" value="1"/>
</dbReference>
<dbReference type="Pfam" id="PF03173">
    <property type="entry name" value="CHB_HEX"/>
    <property type="match status" value="1"/>
</dbReference>
<accession>A0A433T6C5</accession>
<feature type="domain" description="Chitobiase/beta-hexosaminidases N-terminal" evidence="10">
    <location>
        <begin position="93"/>
        <end position="259"/>
    </location>
</feature>
<name>A0A433T6C5_ELYCH</name>
<dbReference type="Gene3D" id="3.30.379.10">
    <property type="entry name" value="Chitobiase/beta-hexosaminidase domain 2-like"/>
    <property type="match status" value="1"/>
</dbReference>
<dbReference type="InterPro" id="IPR004866">
    <property type="entry name" value="CHB/HEX_N_dom"/>
</dbReference>
<evidence type="ECO:0000256" key="4">
    <source>
        <dbReference type="ARBA" id="ARBA00022801"/>
    </source>
</evidence>
<dbReference type="SUPFAM" id="SSF51445">
    <property type="entry name" value="(Trans)glycosidases"/>
    <property type="match status" value="1"/>
</dbReference>
<dbReference type="Pfam" id="PF02838">
    <property type="entry name" value="Glyco_hydro_20b"/>
    <property type="match status" value="1"/>
</dbReference>
<protein>
    <recommendedName>
        <fullName evidence="3">beta-N-acetylhexosaminidase</fullName>
        <ecNumber evidence="3">3.2.1.52</ecNumber>
    </recommendedName>
    <alternativeName>
        <fullName evidence="6">Beta-N-acetylhexosaminidase</fullName>
    </alternativeName>
    <alternativeName>
        <fullName evidence="7">N-acetyl-beta-glucosaminidase</fullName>
    </alternativeName>
</protein>
<evidence type="ECO:0000256" key="5">
    <source>
        <dbReference type="ARBA" id="ARBA00023295"/>
    </source>
</evidence>
<dbReference type="InterPro" id="IPR004867">
    <property type="entry name" value="CHB_C_dom"/>
</dbReference>
<dbReference type="SMART" id="SM01081">
    <property type="entry name" value="CHB_HEX"/>
    <property type="match status" value="1"/>
</dbReference>
<dbReference type="InterPro" id="IPR014756">
    <property type="entry name" value="Ig_E-set"/>
</dbReference>
<dbReference type="SUPFAM" id="SSF81296">
    <property type="entry name" value="E set domains"/>
    <property type="match status" value="1"/>
</dbReference>
<dbReference type="GO" id="GO:0030203">
    <property type="term" value="P:glycosaminoglycan metabolic process"/>
    <property type="evidence" value="ECO:0007669"/>
    <property type="project" value="TreeGrafter"/>
</dbReference>
<dbReference type="InterPro" id="IPR008965">
    <property type="entry name" value="CBM2/CBM3_carb-bd_dom_sf"/>
</dbReference>
<evidence type="ECO:0000259" key="10">
    <source>
        <dbReference type="SMART" id="SM01081"/>
    </source>
</evidence>
<evidence type="ECO:0000256" key="8">
    <source>
        <dbReference type="PIRSR" id="PIRSR625705-1"/>
    </source>
</evidence>
<comment type="similarity">
    <text evidence="2">Belongs to the glycosyl hydrolase 20 family.</text>
</comment>
<proteinExistence type="inferred from homology"/>
<dbReference type="PANTHER" id="PTHR22600:SF57">
    <property type="entry name" value="BETA-N-ACETYLHEXOSAMINIDASE"/>
    <property type="match status" value="1"/>
</dbReference>
<dbReference type="OrthoDB" id="428480at2759"/>
<dbReference type="SUPFAM" id="SSF49384">
    <property type="entry name" value="Carbohydrate-binding domain"/>
    <property type="match status" value="1"/>
</dbReference>
<dbReference type="InterPro" id="IPR013783">
    <property type="entry name" value="Ig-like_fold"/>
</dbReference>
<reference evidence="11 12" key="1">
    <citation type="submission" date="2019-01" db="EMBL/GenBank/DDBJ databases">
        <title>A draft genome assembly of the solar-powered sea slug Elysia chlorotica.</title>
        <authorList>
            <person name="Cai H."/>
            <person name="Li Q."/>
            <person name="Fang X."/>
            <person name="Li J."/>
            <person name="Curtis N.E."/>
            <person name="Altenburger A."/>
            <person name="Shibata T."/>
            <person name="Feng M."/>
            <person name="Maeda T."/>
            <person name="Schwartz J.A."/>
            <person name="Shigenobu S."/>
            <person name="Lundholm N."/>
            <person name="Nishiyama T."/>
            <person name="Yang H."/>
            <person name="Hasebe M."/>
            <person name="Li S."/>
            <person name="Pierce S.K."/>
            <person name="Wang J."/>
        </authorList>
    </citation>
    <scope>NUCLEOTIDE SEQUENCE [LARGE SCALE GENOMIC DNA]</scope>
    <source>
        <strain evidence="11">EC2010</strain>
        <tissue evidence="11">Whole organism of an adult</tissue>
    </source>
</reference>
<evidence type="ECO:0000256" key="2">
    <source>
        <dbReference type="ARBA" id="ARBA00006285"/>
    </source>
</evidence>
<keyword evidence="12" id="KW-1185">Reference proteome</keyword>
<dbReference type="SUPFAM" id="SSF55545">
    <property type="entry name" value="beta-N-acetylhexosaminidase-like domain"/>
    <property type="match status" value="1"/>
</dbReference>
<dbReference type="PANTHER" id="PTHR22600">
    <property type="entry name" value="BETA-HEXOSAMINIDASE"/>
    <property type="match status" value="1"/>
</dbReference>
<dbReference type="GO" id="GO:0016020">
    <property type="term" value="C:membrane"/>
    <property type="evidence" value="ECO:0007669"/>
    <property type="project" value="TreeGrafter"/>
</dbReference>
<dbReference type="GO" id="GO:0005975">
    <property type="term" value="P:carbohydrate metabolic process"/>
    <property type="evidence" value="ECO:0007669"/>
    <property type="project" value="InterPro"/>
</dbReference>
<comment type="caution">
    <text evidence="11">The sequence shown here is derived from an EMBL/GenBank/DDBJ whole genome shotgun (WGS) entry which is preliminary data.</text>
</comment>
<dbReference type="AlphaFoldDB" id="A0A433T6C5"/>
<dbReference type="InterPro" id="IPR025705">
    <property type="entry name" value="Beta_hexosaminidase_sua/sub"/>
</dbReference>
<dbReference type="EMBL" id="RQTK01000611">
    <property type="protein sequence ID" value="RUS77091.1"/>
    <property type="molecule type" value="Genomic_DNA"/>
</dbReference>
<comment type="catalytic activity">
    <reaction evidence="1">
        <text>Hydrolysis of terminal non-reducing N-acetyl-D-hexosamine residues in N-acetyl-beta-D-hexosaminides.</text>
        <dbReference type="EC" id="3.2.1.52"/>
    </reaction>
</comment>
<dbReference type="PRINTS" id="PR00738">
    <property type="entry name" value="GLHYDRLASE20"/>
</dbReference>
<dbReference type="Gene3D" id="2.60.40.290">
    <property type="match status" value="1"/>
</dbReference>
<keyword evidence="9" id="KW-0812">Transmembrane</keyword>
<dbReference type="Proteomes" id="UP000271974">
    <property type="component" value="Unassembled WGS sequence"/>
</dbReference>
<dbReference type="GO" id="GO:0004563">
    <property type="term" value="F:beta-N-acetylhexosaminidase activity"/>
    <property type="evidence" value="ECO:0007669"/>
    <property type="project" value="UniProtKB-EC"/>
</dbReference>
<dbReference type="InterPro" id="IPR015883">
    <property type="entry name" value="Glyco_hydro_20_cat"/>
</dbReference>
<evidence type="ECO:0000313" key="12">
    <source>
        <dbReference type="Proteomes" id="UP000271974"/>
    </source>
</evidence>
<dbReference type="Pfam" id="PF00728">
    <property type="entry name" value="Glyco_hydro_20"/>
    <property type="match status" value="1"/>
</dbReference>
<evidence type="ECO:0000256" key="9">
    <source>
        <dbReference type="SAM" id="Phobius"/>
    </source>
</evidence>
<evidence type="ECO:0000313" key="11">
    <source>
        <dbReference type="EMBL" id="RUS77091.1"/>
    </source>
</evidence>
<dbReference type="Gene3D" id="2.60.40.10">
    <property type="entry name" value="Immunoglobulins"/>
    <property type="match status" value="1"/>
</dbReference>
<evidence type="ECO:0000256" key="3">
    <source>
        <dbReference type="ARBA" id="ARBA00012663"/>
    </source>
</evidence>
<dbReference type="InterPro" id="IPR017853">
    <property type="entry name" value="GH"/>
</dbReference>
<evidence type="ECO:0000256" key="7">
    <source>
        <dbReference type="ARBA" id="ARBA00033000"/>
    </source>
</evidence>